<dbReference type="Gene3D" id="2.60.120.330">
    <property type="entry name" value="B-lactam Antibiotic, Isopenicillin N Synthase, Chain"/>
    <property type="match status" value="1"/>
</dbReference>
<dbReference type="InterPro" id="IPR029058">
    <property type="entry name" value="AB_hydrolase_fold"/>
</dbReference>
<gene>
    <name evidence="7" type="ORF">GQ26_0162470</name>
</gene>
<evidence type="ECO:0000313" key="7">
    <source>
        <dbReference type="EMBL" id="KFX47241.1"/>
    </source>
</evidence>
<dbReference type="PANTHER" id="PTHR10209:SF812">
    <property type="entry name" value="2OG-FE(II) OXYGENASE FAMILY, PUTATIVE (AFU_ORTHOLOGUE AFUA_3G14880)-RELATED"/>
    <property type="match status" value="1"/>
</dbReference>
<dbReference type="Pfam" id="PF14226">
    <property type="entry name" value="DIOX_N"/>
    <property type="match status" value="1"/>
</dbReference>
<evidence type="ECO:0000256" key="4">
    <source>
        <dbReference type="SAM" id="MobiDB-lite"/>
    </source>
</evidence>
<protein>
    <submittedName>
        <fullName evidence="7">Putative iron/ascorbate oxidoreductase</fullName>
    </submittedName>
</protein>
<dbReference type="PANTHER" id="PTHR10209">
    <property type="entry name" value="OXIDOREDUCTASE, 2OG-FE II OXYGENASE FAMILY PROTEIN"/>
    <property type="match status" value="1"/>
</dbReference>
<keyword evidence="2" id="KW-0560">Oxidoreductase</keyword>
<sequence>MATTFDEKIPYEKNGLQLYGLFKRGDQDRALPLVVLIHGSGATAAYFDNSAVSVAQSFHSLGHDVLNISRPGYAGNAIPTSEKPISDAIPVFIDFIEQVYNEKSSAKKGNGGIVLFGHSLGGAYSLLIAAEPQGRLPLLGVSTLGCAPVPNGKILLSNHDPDPSNPRFIVETSPENIRKFMGEVEWLNIEALEPQLVAQVFEPGIKSEIREFSSDEFYDYLVNKAYPAIKLPVQYLCAEAEIVWDNEKEARPIFDHLVSKFTGAPEVDSAILPRGGHNYEFSLNYGILSDKRKTFLEKLLIYRELLQTNKNSTLSTNGIGKDNVAKEGVFTSVPILDYAETASPSTRPAFLKALKAAIVNVGFFYLKNTGVPDKVLSDFTEQSIALFNLPLEKKLEIEMVNSKHFLGYARLGQEVTALKNDYREQFDFATELPAPGPQEPLYRNLRGPNQWPDSQALPNFRVAIENYMDHIDKLADSFKWLVAEALDLPPSAFEQFFDHPQQNKLKLIKYPEPVDSKPNEDTQGVGPHKDSCFLTFLMQGTPHTGLENYKDAQGNSLGPRYSFAIFQGVSLDLGVEKINISIPEHIKDLVKDDKVRSDAEATFNQMFNGNIGEGTLIARITSHQDVAQRWYPDLLAQALQAQKDKNVSAKNKCKRHTMSWPFLKKNSTLFSFAGVNTGVNNAATDFKPPVALLLAFRRLQQHFQTTNPVSSERLAVTATVMRITFAAFSPIQWNIEKSQSSHVNPAPSFQNTHGSAPRRLSITTRYS</sequence>
<dbReference type="HOGENOM" id="CLU_401792_0_0_1"/>
<organism evidence="7">
    <name type="scientific">Talaromyces marneffei PM1</name>
    <dbReference type="NCBI Taxonomy" id="1077442"/>
    <lineage>
        <taxon>Eukaryota</taxon>
        <taxon>Fungi</taxon>
        <taxon>Dikarya</taxon>
        <taxon>Ascomycota</taxon>
        <taxon>Pezizomycotina</taxon>
        <taxon>Eurotiomycetes</taxon>
        <taxon>Eurotiomycetidae</taxon>
        <taxon>Eurotiales</taxon>
        <taxon>Trichocomaceae</taxon>
        <taxon>Talaromyces</taxon>
        <taxon>Talaromyces sect. Talaromyces</taxon>
    </lineage>
</organism>
<dbReference type="SUPFAM" id="SSF51197">
    <property type="entry name" value="Clavaminate synthase-like"/>
    <property type="match status" value="1"/>
</dbReference>
<dbReference type="GO" id="GO:0046872">
    <property type="term" value="F:metal ion binding"/>
    <property type="evidence" value="ECO:0007669"/>
    <property type="project" value="UniProtKB-KW"/>
</dbReference>
<dbReference type="InterPro" id="IPR000073">
    <property type="entry name" value="AB_hydrolase_1"/>
</dbReference>
<proteinExistence type="predicted"/>
<evidence type="ECO:0000259" key="5">
    <source>
        <dbReference type="Pfam" id="PF12697"/>
    </source>
</evidence>
<evidence type="ECO:0000256" key="2">
    <source>
        <dbReference type="ARBA" id="ARBA00023002"/>
    </source>
</evidence>
<feature type="domain" description="AB hydrolase-1" evidence="5">
    <location>
        <begin position="34"/>
        <end position="278"/>
    </location>
</feature>
<feature type="region of interest" description="Disordered" evidence="4">
    <location>
        <begin position="742"/>
        <end position="767"/>
    </location>
</feature>
<feature type="domain" description="Non-haem dioxygenase N-terminal" evidence="6">
    <location>
        <begin position="333"/>
        <end position="453"/>
    </location>
</feature>
<dbReference type="InterPro" id="IPR026992">
    <property type="entry name" value="DIOX_N"/>
</dbReference>
<name>A0A093VKP2_TALMA</name>
<reference evidence="7" key="1">
    <citation type="journal article" date="2014" name="PLoS Genet.">
        <title>Signature Gene Expression Reveals Novel Clues to the Molecular Mechanisms of Dimorphic Transition in Penicillium marneffei.</title>
        <authorList>
            <person name="Yang E."/>
            <person name="Wang G."/>
            <person name="Cai J."/>
            <person name="Woo P.C."/>
            <person name="Lau S.K."/>
            <person name="Yuen K.-Y."/>
            <person name="Chow W.-N."/>
            <person name="Lin X."/>
        </authorList>
    </citation>
    <scope>NUCLEOTIDE SEQUENCE [LARGE SCALE GENOMIC DNA]</scope>
    <source>
        <strain evidence="7">PM1</strain>
    </source>
</reference>
<dbReference type="Pfam" id="PF12697">
    <property type="entry name" value="Abhydrolase_6"/>
    <property type="match status" value="1"/>
</dbReference>
<dbReference type="AlphaFoldDB" id="A0A093VKP2"/>
<feature type="compositionally biased region" description="Polar residues" evidence="4">
    <location>
        <begin position="742"/>
        <end position="754"/>
    </location>
</feature>
<evidence type="ECO:0000259" key="6">
    <source>
        <dbReference type="Pfam" id="PF14226"/>
    </source>
</evidence>
<dbReference type="GO" id="GO:0016491">
    <property type="term" value="F:oxidoreductase activity"/>
    <property type="evidence" value="ECO:0007669"/>
    <property type="project" value="UniProtKB-KW"/>
</dbReference>
<dbReference type="SUPFAM" id="SSF53474">
    <property type="entry name" value="alpha/beta-Hydrolases"/>
    <property type="match status" value="1"/>
</dbReference>
<keyword evidence="1" id="KW-0479">Metal-binding</keyword>
<dbReference type="InterPro" id="IPR027443">
    <property type="entry name" value="IPNS-like_sf"/>
</dbReference>
<accession>A0A093VKP2</accession>
<dbReference type="Gene3D" id="3.40.50.1820">
    <property type="entry name" value="alpha/beta hydrolase"/>
    <property type="match status" value="1"/>
</dbReference>
<evidence type="ECO:0000256" key="1">
    <source>
        <dbReference type="ARBA" id="ARBA00022723"/>
    </source>
</evidence>
<dbReference type="EMBL" id="JPOX01000016">
    <property type="protein sequence ID" value="KFX47241.1"/>
    <property type="molecule type" value="Genomic_DNA"/>
</dbReference>
<evidence type="ECO:0000256" key="3">
    <source>
        <dbReference type="ARBA" id="ARBA00023004"/>
    </source>
</evidence>
<comment type="caution">
    <text evidence="7">The sequence shown here is derived from an EMBL/GenBank/DDBJ whole genome shotgun (WGS) entry which is preliminary data.</text>
</comment>
<keyword evidence="3" id="KW-0408">Iron</keyword>